<keyword evidence="2" id="KW-0378">Hydrolase</keyword>
<proteinExistence type="predicted"/>
<dbReference type="Gene3D" id="3.30.750.44">
    <property type="match status" value="1"/>
</dbReference>
<evidence type="ECO:0000313" key="2">
    <source>
        <dbReference type="EMBL" id="SKB39692.1"/>
    </source>
</evidence>
<dbReference type="InterPro" id="IPR028204">
    <property type="entry name" value="Tricorn_C1"/>
</dbReference>
<gene>
    <name evidence="2" type="ORF">SAMN03080601_00418</name>
</gene>
<dbReference type="PANTHER" id="PTHR11261">
    <property type="entry name" value="INTERPHOTORECEPTOR RETINOID-BINDING PROTEIN"/>
    <property type="match status" value="1"/>
</dbReference>
<dbReference type="KEGG" id="asx:CDL62_05110"/>
<dbReference type="AlphaFoldDB" id="A0A1T5AXJ7"/>
<evidence type="ECO:0000259" key="1">
    <source>
        <dbReference type="SMART" id="SM00245"/>
    </source>
</evidence>
<evidence type="ECO:0000313" key="3">
    <source>
        <dbReference type="Proteomes" id="UP000191055"/>
    </source>
</evidence>
<reference evidence="3" key="1">
    <citation type="submission" date="2017-02" db="EMBL/GenBank/DDBJ databases">
        <authorList>
            <person name="Varghese N."/>
            <person name="Submissions S."/>
        </authorList>
    </citation>
    <scope>NUCLEOTIDE SEQUENCE [LARGE SCALE GENOMIC DNA]</scope>
    <source>
        <strain evidence="3">DSM 24412</strain>
    </source>
</reference>
<dbReference type="Proteomes" id="UP000191055">
    <property type="component" value="Unassembled WGS sequence"/>
</dbReference>
<dbReference type="InterPro" id="IPR005151">
    <property type="entry name" value="Tail-specific_protease"/>
</dbReference>
<dbReference type="SMART" id="SM00245">
    <property type="entry name" value="TSPc"/>
    <property type="match status" value="1"/>
</dbReference>
<feature type="domain" description="Tail specific protease" evidence="1">
    <location>
        <begin position="105"/>
        <end position="308"/>
    </location>
</feature>
<dbReference type="InterPro" id="IPR029045">
    <property type="entry name" value="ClpP/crotonase-like_dom_sf"/>
</dbReference>
<name>A0A1T5AXJ7_9BACT</name>
<dbReference type="RefSeq" id="WP_079556187.1">
    <property type="nucleotide sequence ID" value="NZ_CP021904.1"/>
</dbReference>
<dbReference type="STRING" id="889453.SAMN03080601_00418"/>
<dbReference type="OrthoDB" id="6397760at2"/>
<dbReference type="GO" id="GO:0006508">
    <property type="term" value="P:proteolysis"/>
    <property type="evidence" value="ECO:0007669"/>
    <property type="project" value="UniProtKB-KW"/>
</dbReference>
<keyword evidence="3" id="KW-1185">Reference proteome</keyword>
<protein>
    <submittedName>
        <fullName evidence="2">Tricorn protease C1 domain-containing protein</fullName>
    </submittedName>
</protein>
<dbReference type="Pfam" id="PF14684">
    <property type="entry name" value="Tricorn_C1"/>
    <property type="match status" value="1"/>
</dbReference>
<accession>A0A1T5AXJ7</accession>
<dbReference type="Gene3D" id="3.90.226.10">
    <property type="entry name" value="2-enoyl-CoA Hydratase, Chain A, domain 1"/>
    <property type="match status" value="1"/>
</dbReference>
<dbReference type="EMBL" id="FUYV01000001">
    <property type="protein sequence ID" value="SKB39692.1"/>
    <property type="molecule type" value="Genomic_DNA"/>
</dbReference>
<dbReference type="SUPFAM" id="SSF52096">
    <property type="entry name" value="ClpP/crotonase"/>
    <property type="match status" value="1"/>
</dbReference>
<organism evidence="2 3">
    <name type="scientific">Alkalitalea saponilacus</name>
    <dbReference type="NCBI Taxonomy" id="889453"/>
    <lineage>
        <taxon>Bacteria</taxon>
        <taxon>Pseudomonadati</taxon>
        <taxon>Bacteroidota</taxon>
        <taxon>Bacteroidia</taxon>
        <taxon>Marinilabiliales</taxon>
        <taxon>Marinilabiliaceae</taxon>
        <taxon>Alkalitalea</taxon>
    </lineage>
</organism>
<dbReference type="GO" id="GO:0008236">
    <property type="term" value="F:serine-type peptidase activity"/>
    <property type="evidence" value="ECO:0007669"/>
    <property type="project" value="InterPro"/>
</dbReference>
<dbReference type="PROSITE" id="PS51257">
    <property type="entry name" value="PROKAR_LIPOPROTEIN"/>
    <property type="match status" value="1"/>
</dbReference>
<dbReference type="PANTHER" id="PTHR11261:SF3">
    <property type="entry name" value="RETINOL-BINDING PROTEIN 3"/>
    <property type="match status" value="1"/>
</dbReference>
<dbReference type="Pfam" id="PF03572">
    <property type="entry name" value="Peptidase_S41"/>
    <property type="match status" value="1"/>
</dbReference>
<sequence>MKLSIKTIIPIIVILTACTDDIINNDASPSNIFRSFWEIMDERYVFFEEKGVNWDSIYFDYQPVFDTVRSNSAMIKAFDSILSHINDKHLSIVSNDGHYAGMFLNDTLHYSISFGKVYSTYDFSNLQTYSHLHLAQLPEGISYIRILPGLKKINVNDLNIRQYDYSNGLIIDLRDCTGGYMSGYNFCSIFLQDERVVFYKQTKAGKGHNDFSGLIPLKIKGENIIKKETPLIVLINRNTYSMGNGIASILKENTNAFLIGETTGGGGGSVMSVLLPAGWSLTFTQSKHYNLARKLIENGINPDIENIPLIDFWKEEHLDTGKDPQIEIAISILQTTK</sequence>
<keyword evidence="2" id="KW-0645">Protease</keyword>